<evidence type="ECO:0000313" key="4">
    <source>
        <dbReference type="Proteomes" id="UP000291469"/>
    </source>
</evidence>
<evidence type="ECO:0000313" key="3">
    <source>
        <dbReference type="EMBL" id="QBI21260.1"/>
    </source>
</evidence>
<dbReference type="OrthoDB" id="9800897at2"/>
<dbReference type="Pfam" id="PF00072">
    <property type="entry name" value="Response_reg"/>
    <property type="match status" value="1"/>
</dbReference>
<evidence type="ECO:0000256" key="1">
    <source>
        <dbReference type="PROSITE-ProRule" id="PRU00169"/>
    </source>
</evidence>
<dbReference type="AlphaFoldDB" id="A0A411YJ54"/>
<sequence>MKILIVDDSKAMRKIVQRALQSTQAYGGAALVEATNGREALDVVESEQPDIVLSDWNMPEMTGIELLEVLKERGAAPKTFGFVTSESTPEMYDRAISAGAGFLVSKPFTAEALESALAAA</sequence>
<dbReference type="SMART" id="SM00448">
    <property type="entry name" value="REC"/>
    <property type="match status" value="1"/>
</dbReference>
<dbReference type="InterPro" id="IPR011006">
    <property type="entry name" value="CheY-like_superfamily"/>
</dbReference>
<feature type="modified residue" description="4-aspartylphosphate" evidence="1">
    <location>
        <position position="55"/>
    </location>
</feature>
<name>A0A411YJ54_9ACTN</name>
<gene>
    <name evidence="3" type="ORF">ER308_17910</name>
</gene>
<dbReference type="Proteomes" id="UP000291469">
    <property type="component" value="Chromosome"/>
</dbReference>
<accession>A0A411YJ54</accession>
<keyword evidence="1" id="KW-0597">Phosphoprotein</keyword>
<dbReference type="RefSeq" id="WP_131156253.1">
    <property type="nucleotide sequence ID" value="NZ_CP036402.1"/>
</dbReference>
<dbReference type="GO" id="GO:0000160">
    <property type="term" value="P:phosphorelay signal transduction system"/>
    <property type="evidence" value="ECO:0007669"/>
    <property type="project" value="InterPro"/>
</dbReference>
<dbReference type="PANTHER" id="PTHR43228">
    <property type="entry name" value="TWO-COMPONENT RESPONSE REGULATOR"/>
    <property type="match status" value="1"/>
</dbReference>
<keyword evidence="4" id="KW-1185">Reference proteome</keyword>
<dbReference type="InterPro" id="IPR001789">
    <property type="entry name" value="Sig_transdc_resp-reg_receiver"/>
</dbReference>
<dbReference type="Gene3D" id="3.40.50.2300">
    <property type="match status" value="1"/>
</dbReference>
<dbReference type="KEGG" id="erz:ER308_17910"/>
<dbReference type="InterPro" id="IPR052048">
    <property type="entry name" value="ST_Response_Regulator"/>
</dbReference>
<organism evidence="3 4">
    <name type="scientific">Egibacter rhizosphaerae</name>
    <dbReference type="NCBI Taxonomy" id="1670831"/>
    <lineage>
        <taxon>Bacteria</taxon>
        <taxon>Bacillati</taxon>
        <taxon>Actinomycetota</taxon>
        <taxon>Nitriliruptoria</taxon>
        <taxon>Egibacterales</taxon>
        <taxon>Egibacteraceae</taxon>
        <taxon>Egibacter</taxon>
    </lineage>
</organism>
<dbReference type="SUPFAM" id="SSF52172">
    <property type="entry name" value="CheY-like"/>
    <property type="match status" value="1"/>
</dbReference>
<proteinExistence type="predicted"/>
<dbReference type="EMBL" id="CP036402">
    <property type="protein sequence ID" value="QBI21260.1"/>
    <property type="molecule type" value="Genomic_DNA"/>
</dbReference>
<protein>
    <submittedName>
        <fullName evidence="3">Response regulator</fullName>
    </submittedName>
</protein>
<evidence type="ECO:0000259" key="2">
    <source>
        <dbReference type="PROSITE" id="PS50110"/>
    </source>
</evidence>
<dbReference type="PANTHER" id="PTHR43228:SF1">
    <property type="entry name" value="TWO-COMPONENT RESPONSE REGULATOR ARR22"/>
    <property type="match status" value="1"/>
</dbReference>
<dbReference type="PROSITE" id="PS50110">
    <property type="entry name" value="RESPONSE_REGULATORY"/>
    <property type="match status" value="1"/>
</dbReference>
<reference evidence="3 4" key="1">
    <citation type="submission" date="2019-01" db="EMBL/GenBank/DDBJ databases">
        <title>Egibacter rhizosphaerae EGI 80759T.</title>
        <authorList>
            <person name="Chen D.-D."/>
            <person name="Tian Y."/>
            <person name="Jiao J.-Y."/>
            <person name="Zhang X.-T."/>
            <person name="Zhang Y.-G."/>
            <person name="Zhang Y."/>
            <person name="Xiao M."/>
            <person name="Shu W.-S."/>
            <person name="Li W.-J."/>
        </authorList>
    </citation>
    <scope>NUCLEOTIDE SEQUENCE [LARGE SCALE GENOMIC DNA]</scope>
    <source>
        <strain evidence="3 4">EGI 80759</strain>
    </source>
</reference>
<feature type="domain" description="Response regulatory" evidence="2">
    <location>
        <begin position="2"/>
        <end position="120"/>
    </location>
</feature>